<dbReference type="EMBL" id="JAENHL010000006">
    <property type="protein sequence ID" value="MBK1866703.1"/>
    <property type="molecule type" value="Genomic_DNA"/>
</dbReference>
<name>A0ACC5R277_9HYPH</name>
<gene>
    <name evidence="1" type="ORF">JHL16_10090</name>
</gene>
<accession>A0ACC5R277</accession>
<keyword evidence="2" id="KW-1185">Reference proteome</keyword>
<evidence type="ECO:0000313" key="2">
    <source>
        <dbReference type="Proteomes" id="UP000616151"/>
    </source>
</evidence>
<reference evidence="1" key="1">
    <citation type="submission" date="2021-01" db="EMBL/GenBank/DDBJ databases">
        <authorList>
            <person name="Sun Q."/>
        </authorList>
    </citation>
    <scope>NUCLEOTIDE SEQUENCE</scope>
    <source>
        <strain evidence="1">YIM B02566</strain>
    </source>
</reference>
<evidence type="ECO:0000313" key="1">
    <source>
        <dbReference type="EMBL" id="MBK1866703.1"/>
    </source>
</evidence>
<protein>
    <submittedName>
        <fullName evidence="1">GNAT family N-acetyltransferase</fullName>
    </submittedName>
</protein>
<organism evidence="1 2">
    <name type="scientific">Taklimakanibacter albus</name>
    <dbReference type="NCBI Taxonomy" id="2800327"/>
    <lineage>
        <taxon>Bacteria</taxon>
        <taxon>Pseudomonadati</taxon>
        <taxon>Pseudomonadota</taxon>
        <taxon>Alphaproteobacteria</taxon>
        <taxon>Hyphomicrobiales</taxon>
        <taxon>Aestuariivirgaceae</taxon>
        <taxon>Taklimakanibacter</taxon>
    </lineage>
</organism>
<comment type="caution">
    <text evidence="1">The sequence shown here is derived from an EMBL/GenBank/DDBJ whole genome shotgun (WGS) entry which is preliminary data.</text>
</comment>
<proteinExistence type="predicted"/>
<sequence length="152" mass="17555">MDTIRVTRARLEDEADWIRLWGDWQRHMKGTVPAEVSERSWRLALDPDSRLIILLARSSDGEALGFATVSFAPFAWTGSDVAFLQDLFVNETARGQGAGEVLLKALYAEADERGAAQVYWMVDETDAKLQRFYERNAIRTPYLRFMRKPWPW</sequence>
<dbReference type="Proteomes" id="UP000616151">
    <property type="component" value="Unassembled WGS sequence"/>
</dbReference>